<sequence>MHFVTVEKNDKSAPSGADMKKAMTDSGGTPIEVTGDNAARKLTFTGTVNHNTYQNNLRKVADGKQNSWNFVWADAAANSSAA</sequence>
<reference evidence="2 3" key="1">
    <citation type="submission" date="2016-04" db="EMBL/GenBank/DDBJ databases">
        <title>Complete genome sequence of Pseudomonas sp. LAB-08 isolated from TCE contaminated aquifer soil.</title>
        <authorList>
            <person name="Dohra H."/>
            <person name="Suzuki K."/>
            <person name="Fatma A."/>
            <person name="Inuzuka Y."/>
            <person name="Honjo M."/>
            <person name="Tashiro Y."/>
            <person name="Futamata H."/>
        </authorList>
    </citation>
    <scope>NUCLEOTIDE SEQUENCE [LARGE SCALE GENOMIC DNA]</scope>
    <source>
        <strain evidence="2 3">LAB-08</strain>
    </source>
</reference>
<keyword evidence="3" id="KW-1185">Reference proteome</keyword>
<name>A0ABM7RW13_9PSED</name>
<dbReference type="RefSeq" id="WP_096510741.1">
    <property type="nucleotide sequence ID" value="NZ_AP017423.2"/>
</dbReference>
<evidence type="ECO:0000256" key="1">
    <source>
        <dbReference type="SAM" id="MobiDB-lite"/>
    </source>
</evidence>
<protein>
    <submittedName>
        <fullName evidence="2">Uncharacterized protein</fullName>
    </submittedName>
</protein>
<evidence type="ECO:0000313" key="3">
    <source>
        <dbReference type="Proteomes" id="UP000218595"/>
    </source>
</evidence>
<accession>A0ABM7RW13</accession>
<evidence type="ECO:0000313" key="2">
    <source>
        <dbReference type="EMBL" id="BCX68697.1"/>
    </source>
</evidence>
<organism evidence="2 3">
    <name type="scientific">Pseudomonas izuensis</name>
    <dbReference type="NCBI Taxonomy" id="2684212"/>
    <lineage>
        <taxon>Bacteria</taxon>
        <taxon>Pseudomonadati</taxon>
        <taxon>Pseudomonadota</taxon>
        <taxon>Gammaproteobacteria</taxon>
        <taxon>Pseudomonadales</taxon>
        <taxon>Pseudomonadaceae</taxon>
        <taxon>Pseudomonas</taxon>
    </lineage>
</organism>
<dbReference type="EMBL" id="AP017423">
    <property type="protein sequence ID" value="BCX68697.1"/>
    <property type="molecule type" value="Genomic_DNA"/>
</dbReference>
<dbReference type="Proteomes" id="UP000218595">
    <property type="component" value="Chromosome"/>
</dbReference>
<proteinExistence type="predicted"/>
<gene>
    <name evidence="2" type="ORF">LAB08_R33390</name>
</gene>
<feature type="region of interest" description="Disordered" evidence="1">
    <location>
        <begin position="1"/>
        <end position="32"/>
    </location>
</feature>
<feature type="compositionally biased region" description="Basic and acidic residues" evidence="1">
    <location>
        <begin position="1"/>
        <end position="11"/>
    </location>
</feature>